<keyword evidence="5" id="KW-0406">Ion transport</keyword>
<dbReference type="SUPFAM" id="SSF81333">
    <property type="entry name" value="F1F0 ATP synthase subunit C"/>
    <property type="match status" value="1"/>
</dbReference>
<dbReference type="Proteomes" id="UP000028990">
    <property type="component" value="Unassembled WGS sequence"/>
</dbReference>
<feature type="signal peptide" evidence="8">
    <location>
        <begin position="1"/>
        <end position="19"/>
    </location>
</feature>
<evidence type="ECO:0000313" key="11">
    <source>
        <dbReference type="Proteomes" id="UP000028990"/>
    </source>
</evidence>
<proteinExistence type="inferred from homology"/>
<evidence type="ECO:0000259" key="9">
    <source>
        <dbReference type="Pfam" id="PF00137"/>
    </source>
</evidence>
<dbReference type="Pfam" id="PF00137">
    <property type="entry name" value="ATP-synt_C"/>
    <property type="match status" value="1"/>
</dbReference>
<keyword evidence="4" id="KW-1133">Transmembrane helix</keyword>
<dbReference type="PRINTS" id="PR00122">
    <property type="entry name" value="VACATPASE"/>
</dbReference>
<dbReference type="PANTHER" id="PTHR10263">
    <property type="entry name" value="V-TYPE PROTON ATPASE PROTEOLIPID SUBUNIT"/>
    <property type="match status" value="1"/>
</dbReference>
<evidence type="ECO:0000256" key="5">
    <source>
        <dbReference type="ARBA" id="ARBA00023065"/>
    </source>
</evidence>
<feature type="domain" description="V-ATPase proteolipid subunit C-like" evidence="9">
    <location>
        <begin position="34"/>
        <end position="83"/>
    </location>
</feature>
<dbReference type="GO" id="GO:0046961">
    <property type="term" value="F:proton-transporting ATPase activity, rotational mechanism"/>
    <property type="evidence" value="ECO:0007669"/>
    <property type="project" value="InterPro"/>
</dbReference>
<dbReference type="EMBL" id="KN120745">
    <property type="protein sequence ID" value="KFO37743.1"/>
    <property type="molecule type" value="Genomic_DNA"/>
</dbReference>
<keyword evidence="6" id="KW-0472">Membrane</keyword>
<evidence type="ECO:0000313" key="10">
    <source>
        <dbReference type="EMBL" id="KFO37743.1"/>
    </source>
</evidence>
<evidence type="ECO:0000256" key="6">
    <source>
        <dbReference type="ARBA" id="ARBA00023136"/>
    </source>
</evidence>
<evidence type="ECO:0000256" key="7">
    <source>
        <dbReference type="ARBA" id="ARBA00029431"/>
    </source>
</evidence>
<keyword evidence="8" id="KW-0732">Signal</keyword>
<protein>
    <submittedName>
        <fullName evidence="10">V-type proton ATPase 16 kDa proteolipid subunit</fullName>
    </submittedName>
</protein>
<dbReference type="GO" id="GO:0030665">
    <property type="term" value="C:clathrin-coated vesicle membrane"/>
    <property type="evidence" value="ECO:0007669"/>
    <property type="project" value="UniProtKB-SubCell"/>
</dbReference>
<evidence type="ECO:0000256" key="3">
    <source>
        <dbReference type="ARBA" id="ARBA00022692"/>
    </source>
</evidence>
<comment type="subcellular location">
    <subcellularLocation>
        <location evidence="7">Cytoplasmic vesicle</location>
        <location evidence="7">Clathrin-coated vesicle membrane</location>
        <topology evidence="7">Multi-pass membrane protein</topology>
    </subcellularLocation>
</comment>
<evidence type="ECO:0000256" key="4">
    <source>
        <dbReference type="ARBA" id="ARBA00022989"/>
    </source>
</evidence>
<feature type="chain" id="PRO_5001873776" evidence="8">
    <location>
        <begin position="20"/>
        <end position="83"/>
    </location>
</feature>
<dbReference type="InterPro" id="IPR002379">
    <property type="entry name" value="ATPase_proteolipid_c-like_dom"/>
</dbReference>
<dbReference type="GO" id="GO:0033179">
    <property type="term" value="C:proton-transporting V-type ATPase, V0 domain"/>
    <property type="evidence" value="ECO:0007669"/>
    <property type="project" value="InterPro"/>
</dbReference>
<dbReference type="OMA" id="IGPDLKC"/>
<keyword evidence="11" id="KW-1185">Reference proteome</keyword>
<evidence type="ECO:0000256" key="1">
    <source>
        <dbReference type="ARBA" id="ARBA00007296"/>
    </source>
</evidence>
<accession>A0A091E4X0</accession>
<name>A0A091E4X0_FUKDA</name>
<comment type="similarity">
    <text evidence="1">Belongs to the V-ATPase proteolipid subunit family.</text>
</comment>
<organism evidence="10 11">
    <name type="scientific">Fukomys damarensis</name>
    <name type="common">Damaraland mole rat</name>
    <name type="synonym">Cryptomys damarensis</name>
    <dbReference type="NCBI Taxonomy" id="885580"/>
    <lineage>
        <taxon>Eukaryota</taxon>
        <taxon>Metazoa</taxon>
        <taxon>Chordata</taxon>
        <taxon>Craniata</taxon>
        <taxon>Vertebrata</taxon>
        <taxon>Euteleostomi</taxon>
        <taxon>Mammalia</taxon>
        <taxon>Eutheria</taxon>
        <taxon>Euarchontoglires</taxon>
        <taxon>Glires</taxon>
        <taxon>Rodentia</taxon>
        <taxon>Hystricomorpha</taxon>
        <taxon>Bathyergidae</taxon>
        <taxon>Fukomys</taxon>
    </lineage>
</organism>
<keyword evidence="3" id="KW-0812">Transmembrane</keyword>
<dbReference type="AlphaFoldDB" id="A0A091E4X0"/>
<reference evidence="10 11" key="1">
    <citation type="submission" date="2013-11" db="EMBL/GenBank/DDBJ databases">
        <title>The Damaraland mole rat (Fukomys damarensis) genome and evolution of African mole rats.</title>
        <authorList>
            <person name="Gladyshev V.N."/>
            <person name="Fang X."/>
        </authorList>
    </citation>
    <scope>NUCLEOTIDE SEQUENCE [LARGE SCALE GENOMIC DNA]</scope>
    <source>
        <tissue evidence="10">Liver</tissue>
    </source>
</reference>
<sequence length="83" mass="8545">MAQAIALYGMVMAVVSANALHGDANLYKGFLQSGTGLRVGSNGLVASFAISILSSSSVPGMTKQPWLFVGMVTILTLAEVLSL</sequence>
<dbReference type="STRING" id="885580.ENSFDAP00000011277"/>
<dbReference type="Gene3D" id="1.20.120.610">
    <property type="entry name" value="lithium bound rotor ring of v- atpase"/>
    <property type="match status" value="1"/>
</dbReference>
<evidence type="ECO:0000256" key="8">
    <source>
        <dbReference type="SAM" id="SignalP"/>
    </source>
</evidence>
<keyword evidence="2" id="KW-0813">Transport</keyword>
<dbReference type="InterPro" id="IPR000245">
    <property type="entry name" value="ATPase_proteolipid_csu"/>
</dbReference>
<evidence type="ECO:0000256" key="2">
    <source>
        <dbReference type="ARBA" id="ARBA00022448"/>
    </source>
</evidence>
<dbReference type="InterPro" id="IPR035921">
    <property type="entry name" value="F/V-ATP_Csub_sf"/>
</dbReference>
<gene>
    <name evidence="10" type="ORF">H920_00910</name>
</gene>